<proteinExistence type="predicted"/>
<reference evidence="2 3" key="1">
    <citation type="submission" date="2017-11" db="EMBL/GenBank/DDBJ databases">
        <authorList>
            <person name="Kracher B."/>
        </authorList>
    </citation>
    <scope>NUCLEOTIDE SEQUENCE [LARGE SCALE GENOMIC DNA]</scope>
    <source>
        <strain evidence="2 3">RACE1</strain>
    </source>
</reference>
<accession>A0A383UV27</accession>
<gene>
    <name evidence="2" type="ORF">BLGHR1_14561</name>
</gene>
<organism evidence="2 3">
    <name type="scientific">Blumeria hordei</name>
    <name type="common">Barley powdery mildew</name>
    <name type="synonym">Blumeria graminis f. sp. hordei</name>
    <dbReference type="NCBI Taxonomy" id="2867405"/>
    <lineage>
        <taxon>Eukaryota</taxon>
        <taxon>Fungi</taxon>
        <taxon>Dikarya</taxon>
        <taxon>Ascomycota</taxon>
        <taxon>Pezizomycotina</taxon>
        <taxon>Leotiomycetes</taxon>
        <taxon>Erysiphales</taxon>
        <taxon>Erysiphaceae</taxon>
        <taxon>Blumeria</taxon>
    </lineage>
</organism>
<dbReference type="Proteomes" id="UP000275772">
    <property type="component" value="Unassembled WGS sequence"/>
</dbReference>
<evidence type="ECO:0000313" key="2">
    <source>
        <dbReference type="EMBL" id="SZF03767.1"/>
    </source>
</evidence>
<evidence type="ECO:0000313" key="3">
    <source>
        <dbReference type="Proteomes" id="UP000275772"/>
    </source>
</evidence>
<feature type="compositionally biased region" description="Polar residues" evidence="1">
    <location>
        <begin position="125"/>
        <end position="136"/>
    </location>
</feature>
<feature type="region of interest" description="Disordered" evidence="1">
    <location>
        <begin position="1"/>
        <end position="33"/>
    </location>
</feature>
<evidence type="ECO:0000256" key="1">
    <source>
        <dbReference type="SAM" id="MobiDB-lite"/>
    </source>
</evidence>
<name>A0A383UV27_BLUHO</name>
<feature type="region of interest" description="Disordered" evidence="1">
    <location>
        <begin position="125"/>
        <end position="193"/>
    </location>
</feature>
<dbReference type="VEuPathDB" id="FungiDB:BLGHR1_14561"/>
<feature type="region of interest" description="Disordered" evidence="1">
    <location>
        <begin position="260"/>
        <end position="290"/>
    </location>
</feature>
<feature type="compositionally biased region" description="Basic and acidic residues" evidence="1">
    <location>
        <begin position="153"/>
        <end position="171"/>
    </location>
</feature>
<protein>
    <submittedName>
        <fullName evidence="2">Uncharacterized protein</fullName>
    </submittedName>
</protein>
<dbReference type="EMBL" id="UNSH01000056">
    <property type="protein sequence ID" value="SZF03767.1"/>
    <property type="molecule type" value="Genomic_DNA"/>
</dbReference>
<sequence>MTAPIFSGMPEPLQTPDTPTEAPGTPNSTTTSLSTLSTTAFKDGHRGSSFPFPSQGHHRLSSNILEAERADRISRLAGLERVSALRGAGAGQMALGGQVAGYFDHNGNPVYMTKMSTVGSASATESIEEQTTTWASGSFREDEDHMSEETIDDRERFSTPTMDDDHDRDGDGDGMSDNQSLVGFGEGAGSTVSGPIYVRGRGALSQNQSGPGTPVHFDVDRQRRDARIVDALTDDSLGNCYTDTMRRAEGKEQAERIIRERIGSSSITRCQGSPDEGSRGLGRYQEEENR</sequence>
<dbReference type="AlphaFoldDB" id="A0A383UV27"/>